<reference evidence="3" key="1">
    <citation type="journal article" date="2019" name="Int. J. Syst. Evol. Microbiol.">
        <title>The Global Catalogue of Microorganisms (GCM) 10K type strain sequencing project: providing services to taxonomists for standard genome sequencing and annotation.</title>
        <authorList>
            <consortium name="The Broad Institute Genomics Platform"/>
            <consortium name="The Broad Institute Genome Sequencing Center for Infectious Disease"/>
            <person name="Wu L."/>
            <person name="Ma J."/>
        </authorList>
    </citation>
    <scope>NUCLEOTIDE SEQUENCE [LARGE SCALE GENOMIC DNA]</scope>
    <source>
        <strain evidence="3">KCTC 42984</strain>
    </source>
</reference>
<evidence type="ECO:0000259" key="1">
    <source>
        <dbReference type="Pfam" id="PF07238"/>
    </source>
</evidence>
<feature type="domain" description="PilZ" evidence="1">
    <location>
        <begin position="108"/>
        <end position="183"/>
    </location>
</feature>
<organism evidence="2 3">
    <name type="scientific">Novosphingobium bradum</name>
    <dbReference type="NCBI Taxonomy" id="1737444"/>
    <lineage>
        <taxon>Bacteria</taxon>
        <taxon>Pseudomonadati</taxon>
        <taxon>Pseudomonadota</taxon>
        <taxon>Alphaproteobacteria</taxon>
        <taxon>Sphingomonadales</taxon>
        <taxon>Sphingomonadaceae</taxon>
        <taxon>Novosphingobium</taxon>
    </lineage>
</organism>
<dbReference type="Proteomes" id="UP001595604">
    <property type="component" value="Unassembled WGS sequence"/>
</dbReference>
<accession>A0ABV7ITU0</accession>
<protein>
    <submittedName>
        <fullName evidence="2">PilZ domain-containing protein</fullName>
    </submittedName>
</protein>
<keyword evidence="3" id="KW-1185">Reference proteome</keyword>
<dbReference type="EMBL" id="JBHRTQ010000010">
    <property type="protein sequence ID" value="MFC3174940.1"/>
    <property type="molecule type" value="Genomic_DNA"/>
</dbReference>
<name>A0ABV7ITU0_9SPHN</name>
<sequence>MHDPVHPGQHGSEGSDQRAAPRVNLLIRPAKLVAPCGEYLCVLRDASASGVKVRCFHPLPAQAMVLELGNGDRFEVERVWEQGDHAGLRFRGAVPVEYLIKESGPYPRRPVRLRLVLPALLVAGRDALHATVHDLSQQGARIECAEQLAINRQFRLEIAGLAPIIAKVRWRRPPAAGLVFEDTFRLEDFARLAFRLQPLPAPPGELDDSPFARRA</sequence>
<dbReference type="InterPro" id="IPR009875">
    <property type="entry name" value="PilZ_domain"/>
</dbReference>
<dbReference type="SUPFAM" id="SSF141371">
    <property type="entry name" value="PilZ domain-like"/>
    <property type="match status" value="2"/>
</dbReference>
<dbReference type="Gene3D" id="2.40.10.220">
    <property type="entry name" value="predicted glycosyltransferase like domains"/>
    <property type="match status" value="1"/>
</dbReference>
<comment type="caution">
    <text evidence="2">The sequence shown here is derived from an EMBL/GenBank/DDBJ whole genome shotgun (WGS) entry which is preliminary data.</text>
</comment>
<dbReference type="RefSeq" id="WP_379510318.1">
    <property type="nucleotide sequence ID" value="NZ_JBHRTQ010000010.1"/>
</dbReference>
<evidence type="ECO:0000313" key="2">
    <source>
        <dbReference type="EMBL" id="MFC3174940.1"/>
    </source>
</evidence>
<dbReference type="Pfam" id="PF07238">
    <property type="entry name" value="PilZ"/>
    <property type="match status" value="1"/>
</dbReference>
<proteinExistence type="predicted"/>
<evidence type="ECO:0000313" key="3">
    <source>
        <dbReference type="Proteomes" id="UP001595604"/>
    </source>
</evidence>
<gene>
    <name evidence="2" type="ORF">ACFOD9_11835</name>
</gene>